<evidence type="ECO:0000256" key="8">
    <source>
        <dbReference type="PIRSR" id="PIRSR640255-1"/>
    </source>
</evidence>
<name>A0AAD7XW38_9FUNG</name>
<dbReference type="GO" id="GO:0004521">
    <property type="term" value="F:RNA endonuclease activity"/>
    <property type="evidence" value="ECO:0007669"/>
    <property type="project" value="TreeGrafter"/>
</dbReference>
<evidence type="ECO:0000256" key="5">
    <source>
        <dbReference type="ARBA" id="ARBA00022759"/>
    </source>
</evidence>
<feature type="domain" description="DNA/RNA non-specific endonuclease/pyrophosphatase/phosphodiesterase" evidence="13">
    <location>
        <begin position="72"/>
        <end position="298"/>
    </location>
</feature>
<comment type="caution">
    <text evidence="14">The sequence shown here is derived from an EMBL/GenBank/DDBJ whole genome shotgun (WGS) entry which is preliminary data.</text>
</comment>
<keyword evidence="3 10" id="KW-0540">Nuclease</keyword>
<keyword evidence="4 9" id="KW-0479">Metal-binding</keyword>
<dbReference type="GO" id="GO:0005634">
    <property type="term" value="C:nucleus"/>
    <property type="evidence" value="ECO:0007669"/>
    <property type="project" value="TreeGrafter"/>
</dbReference>
<dbReference type="CDD" id="cd00091">
    <property type="entry name" value="NUC"/>
    <property type="match status" value="1"/>
</dbReference>
<dbReference type="GO" id="GO:0000014">
    <property type="term" value="F:single-stranded DNA endodeoxyribonuclease activity"/>
    <property type="evidence" value="ECO:0007669"/>
    <property type="project" value="TreeGrafter"/>
</dbReference>
<feature type="transmembrane region" description="Helical" evidence="11">
    <location>
        <begin position="12"/>
        <end position="32"/>
    </location>
</feature>
<keyword evidence="11" id="KW-0812">Transmembrane</keyword>
<keyword evidence="11" id="KW-0472">Membrane</keyword>
<keyword evidence="11" id="KW-1133">Transmembrane helix</keyword>
<proteinExistence type="inferred from homology"/>
<keyword evidence="7" id="KW-0460">Magnesium</keyword>
<dbReference type="PROSITE" id="PS01070">
    <property type="entry name" value="NUCLEASE_NON_SPEC"/>
    <property type="match status" value="1"/>
</dbReference>
<protein>
    <recommendedName>
        <fullName evidence="10">Endonuclease</fullName>
        <ecNumber evidence="10">3.1.30.-</ecNumber>
    </recommendedName>
</protein>
<accession>A0AAD7XW38</accession>
<comment type="cofactor">
    <cofactor evidence="1 10">
        <name>Mg(2+)</name>
        <dbReference type="ChEBI" id="CHEBI:18420"/>
    </cofactor>
</comment>
<dbReference type="GO" id="GO:0003676">
    <property type="term" value="F:nucleic acid binding"/>
    <property type="evidence" value="ECO:0007669"/>
    <property type="project" value="InterPro"/>
</dbReference>
<evidence type="ECO:0000313" key="15">
    <source>
        <dbReference type="Proteomes" id="UP001234581"/>
    </source>
</evidence>
<evidence type="ECO:0000256" key="4">
    <source>
        <dbReference type="ARBA" id="ARBA00022723"/>
    </source>
</evidence>
<evidence type="ECO:0000313" key="14">
    <source>
        <dbReference type="EMBL" id="KAJ8656645.1"/>
    </source>
</evidence>
<dbReference type="GO" id="GO:0046872">
    <property type="term" value="F:metal ion binding"/>
    <property type="evidence" value="ECO:0007669"/>
    <property type="project" value="UniProtKB-KW"/>
</dbReference>
<dbReference type="SMART" id="SM00892">
    <property type="entry name" value="Endonuclease_NS"/>
    <property type="match status" value="1"/>
</dbReference>
<evidence type="ECO:0000256" key="1">
    <source>
        <dbReference type="ARBA" id="ARBA00001946"/>
    </source>
</evidence>
<dbReference type="SUPFAM" id="SSF54060">
    <property type="entry name" value="His-Me finger endonucleases"/>
    <property type="match status" value="1"/>
</dbReference>
<dbReference type="GO" id="GO:0006309">
    <property type="term" value="P:apoptotic DNA fragmentation"/>
    <property type="evidence" value="ECO:0007669"/>
    <property type="project" value="TreeGrafter"/>
</dbReference>
<evidence type="ECO:0000256" key="3">
    <source>
        <dbReference type="ARBA" id="ARBA00022722"/>
    </source>
</evidence>
<feature type="active site" description="Proton acceptor" evidence="8">
    <location>
        <position position="138"/>
    </location>
</feature>
<organism evidence="14 15">
    <name type="scientific">Lichtheimia ornata</name>
    <dbReference type="NCBI Taxonomy" id="688661"/>
    <lineage>
        <taxon>Eukaryota</taxon>
        <taxon>Fungi</taxon>
        <taxon>Fungi incertae sedis</taxon>
        <taxon>Mucoromycota</taxon>
        <taxon>Mucoromycotina</taxon>
        <taxon>Mucoromycetes</taxon>
        <taxon>Mucorales</taxon>
        <taxon>Lichtheimiaceae</taxon>
        <taxon>Lichtheimia</taxon>
    </lineage>
</organism>
<dbReference type="EMBL" id="JARTCD010000038">
    <property type="protein sequence ID" value="KAJ8656645.1"/>
    <property type="molecule type" value="Genomic_DNA"/>
</dbReference>
<keyword evidence="15" id="KW-1185">Reference proteome</keyword>
<dbReference type="RefSeq" id="XP_058341558.1">
    <property type="nucleotide sequence ID" value="XM_058487736.1"/>
</dbReference>
<evidence type="ECO:0000259" key="13">
    <source>
        <dbReference type="SMART" id="SM00892"/>
    </source>
</evidence>
<evidence type="ECO:0000256" key="11">
    <source>
        <dbReference type="SAM" id="Phobius"/>
    </source>
</evidence>
<dbReference type="Gene3D" id="3.40.570.10">
    <property type="entry name" value="Extracellular Endonuclease, subunit A"/>
    <property type="match status" value="1"/>
</dbReference>
<feature type="domain" description="ENPP1-3/EXOG-like endonuclease/phosphodiesterase" evidence="12">
    <location>
        <begin position="73"/>
        <end position="298"/>
    </location>
</feature>
<evidence type="ECO:0000256" key="7">
    <source>
        <dbReference type="ARBA" id="ARBA00022842"/>
    </source>
</evidence>
<sequence length="311" mass="34920">MRYSKGSILNVGHLIAFLTGMLTTLAMVGFVLHGPMVNQAMHQWSKRADAAAPSGEDILQFGNPGPVVDLLKRKEYVASYDRRLRLPHWVGEHLTAESLTAHPDVDRSNSSFHEDDDLPKLFRAHLKDYSRSGYDRGHMAPAGDAVQTQEAMDETFLLSNMAPQVGIGFNRHYWSYVEGFVRDLTQNFTDVYVYTGPLFLPQAMDDATKYYLNEEDAASKNPGYQITYPMLGNVPNVAVPTHFYKIVLTPVGSDYAMAAFVLPNQKIDSKTSLTDFKVDLQSIERASGLLFFEKLDRSKFKDLCTQTTCKT</sequence>
<comment type="similarity">
    <text evidence="2 10">Belongs to the DNA/RNA non-specific endonuclease family.</text>
</comment>
<dbReference type="Proteomes" id="UP001234581">
    <property type="component" value="Unassembled WGS sequence"/>
</dbReference>
<evidence type="ECO:0000256" key="6">
    <source>
        <dbReference type="ARBA" id="ARBA00022801"/>
    </source>
</evidence>
<feature type="binding site" evidence="9">
    <location>
        <position position="170"/>
    </location>
    <ligand>
        <name>Mg(2+)</name>
        <dbReference type="ChEBI" id="CHEBI:18420"/>
        <note>catalytic</note>
    </ligand>
</feature>
<dbReference type="InterPro" id="IPR018524">
    <property type="entry name" value="DNA/RNA_endonuclease_AS"/>
</dbReference>
<evidence type="ECO:0000259" key="12">
    <source>
        <dbReference type="SMART" id="SM00477"/>
    </source>
</evidence>
<dbReference type="Pfam" id="PF01223">
    <property type="entry name" value="Endonuclease_NS"/>
    <property type="match status" value="1"/>
</dbReference>
<dbReference type="InterPro" id="IPR040255">
    <property type="entry name" value="Non-specific_endonuclease"/>
</dbReference>
<dbReference type="GeneID" id="83215130"/>
<dbReference type="AlphaFoldDB" id="A0AAD7XW38"/>
<reference evidence="14 15" key="1">
    <citation type="submission" date="2023-03" db="EMBL/GenBank/DDBJ databases">
        <title>Genome sequence of Lichtheimia ornata CBS 291.66.</title>
        <authorList>
            <person name="Mohabir J.T."/>
            <person name="Shea T.P."/>
            <person name="Kurbessoian T."/>
            <person name="Berby B."/>
            <person name="Fontaine J."/>
            <person name="Livny J."/>
            <person name="Gnirke A."/>
            <person name="Stajich J.E."/>
            <person name="Cuomo C.A."/>
        </authorList>
    </citation>
    <scope>NUCLEOTIDE SEQUENCE [LARGE SCALE GENOMIC DNA]</scope>
    <source>
        <strain evidence="14">CBS 291.66</strain>
    </source>
</reference>
<dbReference type="SMART" id="SM00477">
    <property type="entry name" value="NUC"/>
    <property type="match status" value="1"/>
</dbReference>
<evidence type="ECO:0000256" key="9">
    <source>
        <dbReference type="PIRSR" id="PIRSR640255-2"/>
    </source>
</evidence>
<dbReference type="InterPro" id="IPR044925">
    <property type="entry name" value="His-Me_finger_sf"/>
</dbReference>
<gene>
    <name evidence="14" type="ORF">O0I10_007722</name>
</gene>
<dbReference type="InterPro" id="IPR044929">
    <property type="entry name" value="DNA/RNA_non-sp_Endonuclease_sf"/>
</dbReference>
<dbReference type="GO" id="GO:0005743">
    <property type="term" value="C:mitochondrial inner membrane"/>
    <property type="evidence" value="ECO:0007669"/>
    <property type="project" value="TreeGrafter"/>
</dbReference>
<keyword evidence="5 10" id="KW-0255">Endonuclease</keyword>
<keyword evidence="6 10" id="KW-0378">Hydrolase</keyword>
<dbReference type="InterPro" id="IPR001604">
    <property type="entry name" value="Endo_G_ENPP1-like_dom"/>
</dbReference>
<evidence type="ECO:0000256" key="2">
    <source>
        <dbReference type="ARBA" id="ARBA00010052"/>
    </source>
</evidence>
<dbReference type="EC" id="3.1.30.-" evidence="10"/>
<dbReference type="PANTHER" id="PTHR13966:SF5">
    <property type="entry name" value="ENDONUCLEASE G, MITOCHONDRIAL"/>
    <property type="match status" value="1"/>
</dbReference>
<evidence type="ECO:0000256" key="10">
    <source>
        <dbReference type="RuleBase" id="RU366055"/>
    </source>
</evidence>
<dbReference type="InterPro" id="IPR020821">
    <property type="entry name" value="ENPP1-3/EXOG-like_nuc-like"/>
</dbReference>
<dbReference type="PANTHER" id="PTHR13966">
    <property type="entry name" value="ENDONUCLEASE RELATED"/>
    <property type="match status" value="1"/>
</dbReference>